<reference evidence="2" key="1">
    <citation type="journal article" date="2010" name="Nat. Biotechnol.">
        <title>Draft genome sequence of the oilseed species Ricinus communis.</title>
        <authorList>
            <person name="Chan A.P."/>
            <person name="Crabtree J."/>
            <person name="Zhao Q."/>
            <person name="Lorenzi H."/>
            <person name="Orvis J."/>
            <person name="Puiu D."/>
            <person name="Melake-Berhan A."/>
            <person name="Jones K.M."/>
            <person name="Redman J."/>
            <person name="Chen G."/>
            <person name="Cahoon E.B."/>
            <person name="Gedil M."/>
            <person name="Stanke M."/>
            <person name="Haas B.J."/>
            <person name="Wortman J.R."/>
            <person name="Fraser-Liggett C.M."/>
            <person name="Ravel J."/>
            <person name="Rabinowicz P.D."/>
        </authorList>
    </citation>
    <scope>NUCLEOTIDE SEQUENCE [LARGE SCALE GENOMIC DNA]</scope>
    <source>
        <strain evidence="2">cv. Hale</strain>
    </source>
</reference>
<sequence>MGERVRRSDANGLDSMALDLMLAYSLHCRLKQADGESWLSLAATSFVTKLKKTNFCQLDFVHT</sequence>
<name>B9SE12_RICCO</name>
<gene>
    <name evidence="1" type="ORF">RCOM_1482360</name>
</gene>
<accession>B9SE12</accession>
<dbReference type="AlphaFoldDB" id="B9SE12"/>
<dbReference type="EMBL" id="EQ973933">
    <property type="protein sequence ID" value="EEF38155.1"/>
    <property type="molecule type" value="Genomic_DNA"/>
</dbReference>
<protein>
    <submittedName>
        <fullName evidence="1">Uncharacterized protein</fullName>
    </submittedName>
</protein>
<dbReference type="Proteomes" id="UP000008311">
    <property type="component" value="Unassembled WGS sequence"/>
</dbReference>
<evidence type="ECO:0000313" key="1">
    <source>
        <dbReference type="EMBL" id="EEF38155.1"/>
    </source>
</evidence>
<evidence type="ECO:0000313" key="2">
    <source>
        <dbReference type="Proteomes" id="UP000008311"/>
    </source>
</evidence>
<keyword evidence="2" id="KW-1185">Reference proteome</keyword>
<organism evidence="1 2">
    <name type="scientific">Ricinus communis</name>
    <name type="common">Castor bean</name>
    <dbReference type="NCBI Taxonomy" id="3988"/>
    <lineage>
        <taxon>Eukaryota</taxon>
        <taxon>Viridiplantae</taxon>
        <taxon>Streptophyta</taxon>
        <taxon>Embryophyta</taxon>
        <taxon>Tracheophyta</taxon>
        <taxon>Spermatophyta</taxon>
        <taxon>Magnoliopsida</taxon>
        <taxon>eudicotyledons</taxon>
        <taxon>Gunneridae</taxon>
        <taxon>Pentapetalae</taxon>
        <taxon>rosids</taxon>
        <taxon>fabids</taxon>
        <taxon>Malpighiales</taxon>
        <taxon>Euphorbiaceae</taxon>
        <taxon>Acalyphoideae</taxon>
        <taxon>Acalypheae</taxon>
        <taxon>Ricinus</taxon>
    </lineage>
</organism>
<proteinExistence type="predicted"/>
<dbReference type="InParanoid" id="B9SE12"/>